<keyword evidence="5" id="KW-0190">Covalent protein-DNA linkage</keyword>
<dbReference type="OrthoDB" id="2111841at2759"/>
<name>A0A066WL82_TILAU</name>
<evidence type="ECO:0000313" key="10">
    <source>
        <dbReference type="Proteomes" id="UP000027361"/>
    </source>
</evidence>
<keyword evidence="7" id="KW-0456">Lyase</keyword>
<dbReference type="RefSeq" id="XP_013244701.1">
    <property type="nucleotide sequence ID" value="XM_013389247.1"/>
</dbReference>
<dbReference type="HOGENOM" id="CLU_470195_0_0_1"/>
<keyword evidence="10" id="KW-1185">Reference proteome</keyword>
<evidence type="ECO:0000256" key="2">
    <source>
        <dbReference type="ARBA" id="ARBA00022670"/>
    </source>
</evidence>
<sequence length="516" mass="56083">MCGRAANGLTLDEYQASVRDLLDTELDVDPVLCGNEGGGEPEGFGRNGSSRGQYRSTYNVAPQTFNPVVRNAELLPKERTRDSQYQGLHSHRAARTSATHARARMQPMKWGLIPGFAKALPTGVDAYRTINARDDTVLSGQSMWTNLLPQQRCVFFVQGFYEWMKPRDGSRIAHFVGMANEGRGRLDSQGKGHQLMPLAGLWEKSHLKEPREEEVYSFTILTTCSNKQLEFLHDRMPVILPDAHAIRVWLGLDVGSDGGSGKGVTDQVVKLVKPYESPLDCYRCPTEVGKVGNSNPDFILPVSYRKDGIMAAFGKQKQKQEQKMEESKGVEAKLAAVGKGDGGHDDDVSTNSETTGSIPEPTTRSDGSGTAKKRKADDAADETKPRTSKAEPALKGQQSPSPHESSSLFSPDPYPPSVSPPRPHGGYSRERAEGSSAEKVEQQGSKSIKKALRVQAAKGSPTSKKLTSRTKGHDVTSSKGKTHRTPSKESPKGGKNAMASSSAKVGADIRAFFSKR</sequence>
<evidence type="ECO:0000256" key="7">
    <source>
        <dbReference type="ARBA" id="ARBA00023239"/>
    </source>
</evidence>
<evidence type="ECO:0000256" key="4">
    <source>
        <dbReference type="ARBA" id="ARBA00022801"/>
    </source>
</evidence>
<evidence type="ECO:0000256" key="1">
    <source>
        <dbReference type="ARBA" id="ARBA00008136"/>
    </source>
</evidence>
<dbReference type="GO" id="GO:0006508">
    <property type="term" value="P:proteolysis"/>
    <property type="evidence" value="ECO:0007669"/>
    <property type="project" value="UniProtKB-KW"/>
</dbReference>
<dbReference type="InParanoid" id="A0A066WL82"/>
<feature type="compositionally biased region" description="Basic and acidic residues" evidence="8">
    <location>
        <begin position="427"/>
        <end position="441"/>
    </location>
</feature>
<organism evidence="9 10">
    <name type="scientific">Tilletiaria anomala (strain ATCC 24038 / CBS 436.72 / UBC 951)</name>
    <dbReference type="NCBI Taxonomy" id="1037660"/>
    <lineage>
        <taxon>Eukaryota</taxon>
        <taxon>Fungi</taxon>
        <taxon>Dikarya</taxon>
        <taxon>Basidiomycota</taxon>
        <taxon>Ustilaginomycotina</taxon>
        <taxon>Exobasidiomycetes</taxon>
        <taxon>Georgefischeriales</taxon>
        <taxon>Tilletiariaceae</taxon>
        <taxon>Tilletiaria</taxon>
    </lineage>
</organism>
<dbReference type="InterPro" id="IPR036590">
    <property type="entry name" value="SRAP-like"/>
</dbReference>
<feature type="region of interest" description="Disordered" evidence="8">
    <location>
        <begin position="336"/>
        <end position="516"/>
    </location>
</feature>
<keyword evidence="2" id="KW-0645">Protease</keyword>
<comment type="caution">
    <text evidence="9">The sequence shown here is derived from an EMBL/GenBank/DDBJ whole genome shotgun (WGS) entry which is preliminary data.</text>
</comment>
<dbReference type="SUPFAM" id="SSF143081">
    <property type="entry name" value="BB1717-like"/>
    <property type="match status" value="1"/>
</dbReference>
<dbReference type="GO" id="GO:0016829">
    <property type="term" value="F:lyase activity"/>
    <property type="evidence" value="ECO:0007669"/>
    <property type="project" value="UniProtKB-KW"/>
</dbReference>
<feature type="region of interest" description="Disordered" evidence="8">
    <location>
        <begin position="80"/>
        <end position="100"/>
    </location>
</feature>
<dbReference type="Pfam" id="PF02586">
    <property type="entry name" value="SRAP"/>
    <property type="match status" value="1"/>
</dbReference>
<dbReference type="GO" id="GO:0008233">
    <property type="term" value="F:peptidase activity"/>
    <property type="evidence" value="ECO:0007669"/>
    <property type="project" value="UniProtKB-KW"/>
</dbReference>
<dbReference type="PANTHER" id="PTHR13604">
    <property type="entry name" value="DC12-RELATED"/>
    <property type="match status" value="1"/>
</dbReference>
<keyword evidence="3" id="KW-0227">DNA damage</keyword>
<dbReference type="Proteomes" id="UP000027361">
    <property type="component" value="Unassembled WGS sequence"/>
</dbReference>
<keyword evidence="6" id="KW-0238">DNA-binding</keyword>
<feature type="compositionally biased region" description="Polar residues" evidence="8">
    <location>
        <begin position="349"/>
        <end position="368"/>
    </location>
</feature>
<reference evidence="9 10" key="1">
    <citation type="submission" date="2014-05" db="EMBL/GenBank/DDBJ databases">
        <title>Draft genome sequence of a rare smut relative, Tilletiaria anomala UBC 951.</title>
        <authorList>
            <consortium name="DOE Joint Genome Institute"/>
            <person name="Toome M."/>
            <person name="Kuo A."/>
            <person name="Henrissat B."/>
            <person name="Lipzen A."/>
            <person name="Tritt A."/>
            <person name="Yoshinaga Y."/>
            <person name="Zane M."/>
            <person name="Barry K."/>
            <person name="Grigoriev I.V."/>
            <person name="Spatafora J.W."/>
            <person name="Aimea M.C."/>
        </authorList>
    </citation>
    <scope>NUCLEOTIDE SEQUENCE [LARGE SCALE GENOMIC DNA]</scope>
    <source>
        <strain evidence="9 10">UBC 951</strain>
    </source>
</reference>
<comment type="similarity">
    <text evidence="1">Belongs to the SOS response-associated peptidase family.</text>
</comment>
<dbReference type="EMBL" id="JMSN01000017">
    <property type="protein sequence ID" value="KDN51365.1"/>
    <property type="molecule type" value="Genomic_DNA"/>
</dbReference>
<evidence type="ECO:0000256" key="8">
    <source>
        <dbReference type="SAM" id="MobiDB-lite"/>
    </source>
</evidence>
<evidence type="ECO:0000256" key="5">
    <source>
        <dbReference type="ARBA" id="ARBA00023124"/>
    </source>
</evidence>
<dbReference type="GO" id="GO:0106300">
    <property type="term" value="P:protein-DNA covalent cross-linking repair"/>
    <property type="evidence" value="ECO:0007669"/>
    <property type="project" value="InterPro"/>
</dbReference>
<dbReference type="GO" id="GO:0003697">
    <property type="term" value="F:single-stranded DNA binding"/>
    <property type="evidence" value="ECO:0007669"/>
    <property type="project" value="InterPro"/>
</dbReference>
<evidence type="ECO:0000256" key="6">
    <source>
        <dbReference type="ARBA" id="ARBA00023125"/>
    </source>
</evidence>
<dbReference type="STRING" id="1037660.A0A066WL82"/>
<keyword evidence="4" id="KW-0378">Hydrolase</keyword>
<dbReference type="AlphaFoldDB" id="A0A066WL82"/>
<feature type="compositionally biased region" description="Pro residues" evidence="8">
    <location>
        <begin position="412"/>
        <end position="423"/>
    </location>
</feature>
<dbReference type="Gene3D" id="3.90.1680.10">
    <property type="entry name" value="SOS response associated peptidase-like"/>
    <property type="match status" value="1"/>
</dbReference>
<evidence type="ECO:0000313" key="9">
    <source>
        <dbReference type="EMBL" id="KDN51365.1"/>
    </source>
</evidence>
<gene>
    <name evidence="9" type="ORF">K437DRAFT_254960</name>
</gene>
<dbReference type="PANTHER" id="PTHR13604:SF0">
    <property type="entry name" value="ABASIC SITE PROCESSING PROTEIN HMCES"/>
    <property type="match status" value="1"/>
</dbReference>
<feature type="compositionally biased region" description="Basic and acidic residues" evidence="8">
    <location>
        <begin position="375"/>
        <end position="389"/>
    </location>
</feature>
<accession>A0A066WL82</accession>
<evidence type="ECO:0000256" key="3">
    <source>
        <dbReference type="ARBA" id="ARBA00022763"/>
    </source>
</evidence>
<dbReference type="GeneID" id="25264027"/>
<feature type="compositionally biased region" description="Low complexity" evidence="8">
    <location>
        <begin position="399"/>
        <end position="411"/>
    </location>
</feature>
<dbReference type="InterPro" id="IPR003738">
    <property type="entry name" value="SRAP"/>
</dbReference>
<proteinExistence type="inferred from homology"/>
<protein>
    <submittedName>
        <fullName evidence="9">DUF159-domain-containing protein</fullName>
    </submittedName>
</protein>